<protein>
    <recommendedName>
        <fullName evidence="1">F-box domain-containing protein</fullName>
    </recommendedName>
</protein>
<dbReference type="OrthoDB" id="5130616at2759"/>
<evidence type="ECO:0000313" key="3">
    <source>
        <dbReference type="Proteomes" id="UP000800036"/>
    </source>
</evidence>
<name>A0A6A5W1I1_9PLEO</name>
<dbReference type="Proteomes" id="UP000800036">
    <property type="component" value="Unassembled WGS sequence"/>
</dbReference>
<dbReference type="InterPro" id="IPR001810">
    <property type="entry name" value="F-box_dom"/>
</dbReference>
<proteinExistence type="predicted"/>
<evidence type="ECO:0000259" key="1">
    <source>
        <dbReference type="PROSITE" id="PS50181"/>
    </source>
</evidence>
<dbReference type="AlphaFoldDB" id="A0A6A5W1I1"/>
<sequence>MSFPLTVLPEELITTVVSHVSDRGALCNLALASRQLHRLATPHLYNDIAVYLGKEPRDHEALRSLVTGLLERPDYAACVQHLEIRGHWINILEPDEQIDKIFFRILKEKIKALKTHVWINENIWADAITGLEREEALVVILLLISPNLRTLNTIAPPRSGKYWLWLMKRISNQSPGALLKLRELALLSAESDRESCFPFLQLPNLKSVLFYGFYSSREGWNIYDDDGVAYLADAASAISAYCAGSAQSTVGSVEHLEIFHAGPLFPTVLQMIGSCATLRTFAFDHSDWMVPENPSLYNAVVLALSIHADSLTALHIGDKYNGHRTHGKPLDFRGLYNLRLLKIPISGFLGFSDYTDESQSLSDDRMRERFPISLQELVLLCDRSEEPHVLPTLQHYIHAWPHIIPNMESLEIHCHAPEAMYAWLRQPTERRHIQLRIFRKLNVSGKYRFVAPFVSSIKDQQQDISSVEIEVEDLTNPLDDLMPVEEFIPAEESLVTSFEEDLAQLSIL</sequence>
<accession>A0A6A5W1I1</accession>
<dbReference type="PROSITE" id="PS50181">
    <property type="entry name" value="FBOX"/>
    <property type="match status" value="1"/>
</dbReference>
<feature type="domain" description="F-box" evidence="1">
    <location>
        <begin position="2"/>
        <end position="48"/>
    </location>
</feature>
<gene>
    <name evidence="2" type="ORF">BU23DRAFT_563469</name>
</gene>
<reference evidence="2" key="1">
    <citation type="journal article" date="2020" name="Stud. Mycol.">
        <title>101 Dothideomycetes genomes: a test case for predicting lifestyles and emergence of pathogens.</title>
        <authorList>
            <person name="Haridas S."/>
            <person name="Albert R."/>
            <person name="Binder M."/>
            <person name="Bloem J."/>
            <person name="Labutti K."/>
            <person name="Salamov A."/>
            <person name="Andreopoulos B."/>
            <person name="Baker S."/>
            <person name="Barry K."/>
            <person name="Bills G."/>
            <person name="Bluhm B."/>
            <person name="Cannon C."/>
            <person name="Castanera R."/>
            <person name="Culley D."/>
            <person name="Daum C."/>
            <person name="Ezra D."/>
            <person name="Gonzalez J."/>
            <person name="Henrissat B."/>
            <person name="Kuo A."/>
            <person name="Liang C."/>
            <person name="Lipzen A."/>
            <person name="Lutzoni F."/>
            <person name="Magnuson J."/>
            <person name="Mondo S."/>
            <person name="Nolan M."/>
            <person name="Ohm R."/>
            <person name="Pangilinan J."/>
            <person name="Park H.-J."/>
            <person name="Ramirez L."/>
            <person name="Alfaro M."/>
            <person name="Sun H."/>
            <person name="Tritt A."/>
            <person name="Yoshinaga Y."/>
            <person name="Zwiers L.-H."/>
            <person name="Turgeon B."/>
            <person name="Goodwin S."/>
            <person name="Spatafora J."/>
            <person name="Crous P."/>
            <person name="Grigoriev I."/>
        </authorList>
    </citation>
    <scope>NUCLEOTIDE SEQUENCE</scope>
    <source>
        <strain evidence="2">CBS 107.79</strain>
    </source>
</reference>
<dbReference type="EMBL" id="ML976658">
    <property type="protein sequence ID" value="KAF1979257.1"/>
    <property type="molecule type" value="Genomic_DNA"/>
</dbReference>
<organism evidence="2 3">
    <name type="scientific">Bimuria novae-zelandiae CBS 107.79</name>
    <dbReference type="NCBI Taxonomy" id="1447943"/>
    <lineage>
        <taxon>Eukaryota</taxon>
        <taxon>Fungi</taxon>
        <taxon>Dikarya</taxon>
        <taxon>Ascomycota</taxon>
        <taxon>Pezizomycotina</taxon>
        <taxon>Dothideomycetes</taxon>
        <taxon>Pleosporomycetidae</taxon>
        <taxon>Pleosporales</taxon>
        <taxon>Massarineae</taxon>
        <taxon>Didymosphaeriaceae</taxon>
        <taxon>Bimuria</taxon>
    </lineage>
</organism>
<keyword evidence="3" id="KW-1185">Reference proteome</keyword>
<evidence type="ECO:0000313" key="2">
    <source>
        <dbReference type="EMBL" id="KAF1979257.1"/>
    </source>
</evidence>